<dbReference type="PANTHER" id="PTHR43685:SF2">
    <property type="entry name" value="GLYCOSYLTRANSFERASE 2-LIKE DOMAIN-CONTAINING PROTEIN"/>
    <property type="match status" value="1"/>
</dbReference>
<dbReference type="eggNOG" id="COG0463">
    <property type="taxonomic scope" value="Bacteria"/>
</dbReference>
<dbReference type="InterPro" id="IPR029044">
    <property type="entry name" value="Nucleotide-diphossugar_trans"/>
</dbReference>
<dbReference type="Gene3D" id="3.90.550.10">
    <property type="entry name" value="Spore Coat Polysaccharide Biosynthesis Protein SpsA, Chain A"/>
    <property type="match status" value="1"/>
</dbReference>
<feature type="domain" description="Glycosyltransferase 2-like" evidence="1">
    <location>
        <begin position="9"/>
        <end position="168"/>
    </location>
</feature>
<accession>B0T447</accession>
<dbReference type="PANTHER" id="PTHR43685">
    <property type="entry name" value="GLYCOSYLTRANSFERASE"/>
    <property type="match status" value="1"/>
</dbReference>
<evidence type="ECO:0000259" key="1">
    <source>
        <dbReference type="Pfam" id="PF00535"/>
    </source>
</evidence>
<dbReference type="CDD" id="cd00761">
    <property type="entry name" value="Glyco_tranf_GTA_type"/>
    <property type="match status" value="1"/>
</dbReference>
<dbReference type="HOGENOM" id="CLU_025996_3_0_5"/>
<reference evidence="2" key="1">
    <citation type="submission" date="2008-01" db="EMBL/GenBank/DDBJ databases">
        <title>Complete sequence of chromosome of Caulobacter sp. K31.</title>
        <authorList>
            <consortium name="US DOE Joint Genome Institute"/>
            <person name="Copeland A."/>
            <person name="Lucas S."/>
            <person name="Lapidus A."/>
            <person name="Barry K."/>
            <person name="Glavina del Rio T."/>
            <person name="Dalin E."/>
            <person name="Tice H."/>
            <person name="Pitluck S."/>
            <person name="Bruce D."/>
            <person name="Goodwin L."/>
            <person name="Thompson L.S."/>
            <person name="Brettin T."/>
            <person name="Detter J.C."/>
            <person name="Han C."/>
            <person name="Schmutz J."/>
            <person name="Larimer F."/>
            <person name="Land M."/>
            <person name="Hauser L."/>
            <person name="Kyrpides N."/>
            <person name="Kim E."/>
            <person name="Stephens C."/>
            <person name="Richardson P."/>
        </authorList>
    </citation>
    <scope>NUCLEOTIDE SEQUENCE [LARGE SCALE GENOMIC DNA]</scope>
    <source>
        <strain evidence="2">K31</strain>
    </source>
</reference>
<dbReference type="OrthoDB" id="6116224at2"/>
<name>B0T447_CAUSK</name>
<dbReference type="Pfam" id="PF00535">
    <property type="entry name" value="Glycos_transf_2"/>
    <property type="match status" value="1"/>
</dbReference>
<dbReference type="InterPro" id="IPR050834">
    <property type="entry name" value="Glycosyltransf_2"/>
</dbReference>
<protein>
    <submittedName>
        <fullName evidence="2">Glycosyl transferase family 2</fullName>
    </submittedName>
</protein>
<proteinExistence type="predicted"/>
<dbReference type="KEGG" id="cak:Caul_4811"/>
<evidence type="ECO:0000313" key="2">
    <source>
        <dbReference type="EMBL" id="ABZ73931.1"/>
    </source>
</evidence>
<gene>
    <name evidence="2" type="ordered locus">Caul_4811</name>
</gene>
<dbReference type="AlphaFoldDB" id="B0T447"/>
<dbReference type="InterPro" id="IPR001173">
    <property type="entry name" value="Glyco_trans_2-like"/>
</dbReference>
<organism evidence="2">
    <name type="scientific">Caulobacter sp. (strain K31)</name>
    <dbReference type="NCBI Taxonomy" id="366602"/>
    <lineage>
        <taxon>Bacteria</taxon>
        <taxon>Pseudomonadati</taxon>
        <taxon>Pseudomonadota</taxon>
        <taxon>Alphaproteobacteria</taxon>
        <taxon>Caulobacterales</taxon>
        <taxon>Caulobacteraceae</taxon>
        <taxon>Caulobacter</taxon>
    </lineage>
</organism>
<dbReference type="GO" id="GO:0016740">
    <property type="term" value="F:transferase activity"/>
    <property type="evidence" value="ECO:0007669"/>
    <property type="project" value="UniProtKB-KW"/>
</dbReference>
<sequence length="296" mass="31933">MAERLVIDVCICTFRRPSLLETLKTIAGQDLPPNVGVRVVVADNDGTDSARQLCADAARDLGLDLHYVHAPERNISIARNACLDAATASLVAFIDDDELAEPEWLSALLAAMTDQVDVVFGHVVAVYPEDGPAWARAADLHSIQPTILRGGEIRTGYTSNVLMRRALIGDQRFDPELGRSGGEDTFFFFQLRQRGARLASAPAAIVREPAAHNRLTLGWLTRRSFRSGQTHARLLESTGANRFTAMAVAASKAVVCGVAAVVSVPAGAQWRRQLVRGSLHLGVVAKLSGVSDLKIY</sequence>
<dbReference type="CAZy" id="GT2">
    <property type="family name" value="Glycosyltransferase Family 2"/>
</dbReference>
<dbReference type="STRING" id="366602.Caul_4811"/>
<dbReference type="SUPFAM" id="SSF53448">
    <property type="entry name" value="Nucleotide-diphospho-sugar transferases"/>
    <property type="match status" value="1"/>
</dbReference>
<keyword evidence="2" id="KW-0808">Transferase</keyword>
<dbReference type="EMBL" id="CP000927">
    <property type="protein sequence ID" value="ABZ73931.1"/>
    <property type="molecule type" value="Genomic_DNA"/>
</dbReference>